<name>A0A8J4TTN9_CLAMG</name>
<dbReference type="AlphaFoldDB" id="A0A8J4TTN9"/>
<accession>A0A8J4TTN9</accession>
<sequence>MISLLKKPLIPLSFPDVEINIYAINRSDVCAPVFHNTKGPLIINYVAWNK</sequence>
<evidence type="ECO:0000313" key="2">
    <source>
        <dbReference type="Proteomes" id="UP000727407"/>
    </source>
</evidence>
<proteinExistence type="predicted"/>
<protein>
    <submittedName>
        <fullName evidence="1">Uncharacterized protein</fullName>
    </submittedName>
</protein>
<dbReference type="EMBL" id="QNUK01001290">
    <property type="protein sequence ID" value="KAF5884637.1"/>
    <property type="molecule type" value="Genomic_DNA"/>
</dbReference>
<organism evidence="1 2">
    <name type="scientific">Clarias magur</name>
    <name type="common">Asian catfish</name>
    <name type="synonym">Macropteronotus magur</name>
    <dbReference type="NCBI Taxonomy" id="1594786"/>
    <lineage>
        <taxon>Eukaryota</taxon>
        <taxon>Metazoa</taxon>
        <taxon>Chordata</taxon>
        <taxon>Craniata</taxon>
        <taxon>Vertebrata</taxon>
        <taxon>Euteleostomi</taxon>
        <taxon>Actinopterygii</taxon>
        <taxon>Neopterygii</taxon>
        <taxon>Teleostei</taxon>
        <taxon>Ostariophysi</taxon>
        <taxon>Siluriformes</taxon>
        <taxon>Clariidae</taxon>
        <taxon>Clarias</taxon>
    </lineage>
</organism>
<feature type="non-terminal residue" evidence="1">
    <location>
        <position position="50"/>
    </location>
</feature>
<evidence type="ECO:0000313" key="1">
    <source>
        <dbReference type="EMBL" id="KAF5884637.1"/>
    </source>
</evidence>
<dbReference type="Proteomes" id="UP000727407">
    <property type="component" value="Unassembled WGS sequence"/>
</dbReference>
<comment type="caution">
    <text evidence="1">The sequence shown here is derived from an EMBL/GenBank/DDBJ whole genome shotgun (WGS) entry which is preliminary data.</text>
</comment>
<reference evidence="1" key="1">
    <citation type="submission" date="2020-07" db="EMBL/GenBank/DDBJ databases">
        <title>Clarias magur genome sequencing, assembly and annotation.</title>
        <authorList>
            <person name="Kushwaha B."/>
            <person name="Kumar R."/>
            <person name="Das P."/>
            <person name="Joshi C.G."/>
            <person name="Kumar D."/>
            <person name="Nagpure N.S."/>
            <person name="Pandey M."/>
            <person name="Agarwal S."/>
            <person name="Srivastava S."/>
            <person name="Singh M."/>
            <person name="Sahoo L."/>
            <person name="Jayasankar P."/>
            <person name="Meher P.K."/>
            <person name="Koringa P.G."/>
            <person name="Iquebal M.A."/>
            <person name="Das S.P."/>
            <person name="Bit A."/>
            <person name="Patnaik S."/>
            <person name="Patel N."/>
            <person name="Shah T.M."/>
            <person name="Hinsu A."/>
            <person name="Jena J.K."/>
        </authorList>
    </citation>
    <scope>NUCLEOTIDE SEQUENCE</scope>
    <source>
        <strain evidence="1">CIFAMagur01</strain>
        <tissue evidence="1">Testis</tissue>
    </source>
</reference>
<gene>
    <name evidence="1" type="ORF">DAT39_022830</name>
</gene>
<keyword evidence="2" id="KW-1185">Reference proteome</keyword>